<comment type="catalytic activity">
    <reaction evidence="5">
        <text>2-succinylbenzoate + ATP + CoA = 2-succinylbenzoyl-CoA + AMP + diphosphate</text>
        <dbReference type="Rhea" id="RHEA:17009"/>
        <dbReference type="ChEBI" id="CHEBI:18325"/>
        <dbReference type="ChEBI" id="CHEBI:30616"/>
        <dbReference type="ChEBI" id="CHEBI:33019"/>
        <dbReference type="ChEBI" id="CHEBI:57287"/>
        <dbReference type="ChEBI" id="CHEBI:57364"/>
        <dbReference type="ChEBI" id="CHEBI:456215"/>
        <dbReference type="EC" id="6.2.1.26"/>
    </reaction>
</comment>
<evidence type="ECO:0000313" key="9">
    <source>
        <dbReference type="Proteomes" id="UP000245938"/>
    </source>
</evidence>
<dbReference type="InterPro" id="IPR042099">
    <property type="entry name" value="ANL_N_sf"/>
</dbReference>
<dbReference type="GO" id="GO:0009234">
    <property type="term" value="P:menaquinone biosynthetic process"/>
    <property type="evidence" value="ECO:0007669"/>
    <property type="project" value="UniProtKB-UniRule"/>
</dbReference>
<comment type="similarity">
    <text evidence="5">Belongs to the ATP-dependent AMP-binding enzyme family. MenE subfamily.</text>
</comment>
<gene>
    <name evidence="5 8" type="primary">menE</name>
    <name evidence="8" type="ORF">DEX24_11765</name>
</gene>
<dbReference type="UniPathway" id="UPA00079"/>
<name>A0A2U3AJT9_9BACL</name>
<dbReference type="PROSITE" id="PS00455">
    <property type="entry name" value="AMP_BINDING"/>
    <property type="match status" value="1"/>
</dbReference>
<dbReference type="SUPFAM" id="SSF56801">
    <property type="entry name" value="Acetyl-CoA synthetase-like"/>
    <property type="match status" value="1"/>
</dbReference>
<evidence type="ECO:0000256" key="1">
    <source>
        <dbReference type="ARBA" id="ARBA00022428"/>
    </source>
</evidence>
<comment type="pathway">
    <text evidence="5">Quinol/quinone metabolism; menaquinone biosynthesis.</text>
</comment>
<dbReference type="InterPro" id="IPR025110">
    <property type="entry name" value="AMP-bd_C"/>
</dbReference>
<keyword evidence="1 5" id="KW-0474">Menaquinone biosynthesis</keyword>
<dbReference type="InterPro" id="IPR045851">
    <property type="entry name" value="AMP-bd_C_sf"/>
</dbReference>
<dbReference type="GO" id="GO:0031956">
    <property type="term" value="F:medium-chain fatty acid-CoA ligase activity"/>
    <property type="evidence" value="ECO:0007669"/>
    <property type="project" value="TreeGrafter"/>
</dbReference>
<dbReference type="RefSeq" id="WP_109306624.1">
    <property type="nucleotide sequence ID" value="NZ_BJUF01000041.1"/>
</dbReference>
<dbReference type="EMBL" id="QFVR01000016">
    <property type="protein sequence ID" value="PWI24793.1"/>
    <property type="molecule type" value="Genomic_DNA"/>
</dbReference>
<proteinExistence type="inferred from homology"/>
<protein>
    <recommendedName>
        <fullName evidence="5">2-succinylbenzoate--CoA ligase</fullName>
        <ecNumber evidence="5">6.2.1.26</ecNumber>
    </recommendedName>
    <alternativeName>
        <fullName evidence="5">o-succinylbenzoyl-CoA synthetase</fullName>
        <shortName evidence="5">OSB-CoA synthetase</shortName>
    </alternativeName>
</protein>
<dbReference type="InterPro" id="IPR010192">
    <property type="entry name" value="MenE"/>
</dbReference>
<dbReference type="EC" id="6.2.1.26" evidence="5"/>
<keyword evidence="2 5" id="KW-0436">Ligase</keyword>
<keyword evidence="4 5" id="KW-0067">ATP-binding</keyword>
<dbReference type="Gene3D" id="3.30.300.30">
    <property type="match status" value="1"/>
</dbReference>
<evidence type="ECO:0000256" key="4">
    <source>
        <dbReference type="ARBA" id="ARBA00022840"/>
    </source>
</evidence>
<dbReference type="GO" id="GO:0008756">
    <property type="term" value="F:o-succinylbenzoate-CoA ligase activity"/>
    <property type="evidence" value="ECO:0007669"/>
    <property type="project" value="UniProtKB-UniRule"/>
</dbReference>
<dbReference type="NCBIfam" id="NF002966">
    <property type="entry name" value="PRK03640.1"/>
    <property type="match status" value="1"/>
</dbReference>
<feature type="domain" description="AMP-dependent synthetase/ligase" evidence="6">
    <location>
        <begin position="7"/>
        <end position="344"/>
    </location>
</feature>
<evidence type="ECO:0000259" key="7">
    <source>
        <dbReference type="Pfam" id="PF13193"/>
    </source>
</evidence>
<organism evidence="8 9">
    <name type="scientific">Kurthia sibirica</name>
    <dbReference type="NCBI Taxonomy" id="202750"/>
    <lineage>
        <taxon>Bacteria</taxon>
        <taxon>Bacillati</taxon>
        <taxon>Bacillota</taxon>
        <taxon>Bacilli</taxon>
        <taxon>Bacillales</taxon>
        <taxon>Caryophanaceae</taxon>
        <taxon>Kurthia</taxon>
    </lineage>
</organism>
<evidence type="ECO:0000256" key="5">
    <source>
        <dbReference type="HAMAP-Rule" id="MF_00731"/>
    </source>
</evidence>
<comment type="caution">
    <text evidence="8">The sequence shown here is derived from an EMBL/GenBank/DDBJ whole genome shotgun (WGS) entry which is preliminary data.</text>
</comment>
<dbReference type="NCBIfam" id="TIGR01923">
    <property type="entry name" value="menE"/>
    <property type="match status" value="1"/>
</dbReference>
<comment type="function">
    <text evidence="5">Converts 2-succinylbenzoate (OSB) to 2-succinylbenzoyl-CoA (OSB-CoA).</text>
</comment>
<evidence type="ECO:0000256" key="2">
    <source>
        <dbReference type="ARBA" id="ARBA00022598"/>
    </source>
</evidence>
<keyword evidence="9" id="KW-1185">Reference proteome</keyword>
<dbReference type="Pfam" id="PF13193">
    <property type="entry name" value="AMP-binding_C"/>
    <property type="match status" value="1"/>
</dbReference>
<comment type="pathway">
    <text evidence="5">Quinol/quinone metabolism; 1,4-dihydroxy-2-naphthoate biosynthesis; 1,4-dihydroxy-2-naphthoate from chorismate: step 5/7.</text>
</comment>
<dbReference type="AlphaFoldDB" id="A0A2U3AJT9"/>
<keyword evidence="3 5" id="KW-0547">Nucleotide-binding</keyword>
<dbReference type="GO" id="GO:0006631">
    <property type="term" value="P:fatty acid metabolic process"/>
    <property type="evidence" value="ECO:0007669"/>
    <property type="project" value="TreeGrafter"/>
</dbReference>
<reference evidence="8 9" key="1">
    <citation type="submission" date="2018-05" db="EMBL/GenBank/DDBJ databases">
        <title>Kurthia sibirica genome sequence.</title>
        <authorList>
            <person name="Maclea K.S."/>
            <person name="Goen A.E."/>
        </authorList>
    </citation>
    <scope>NUCLEOTIDE SEQUENCE [LARGE SCALE GENOMIC DNA]</scope>
    <source>
        <strain evidence="8 9">ATCC 49154</strain>
    </source>
</reference>
<dbReference type="PANTHER" id="PTHR43201">
    <property type="entry name" value="ACYL-COA SYNTHETASE"/>
    <property type="match status" value="1"/>
</dbReference>
<dbReference type="InterPro" id="IPR000873">
    <property type="entry name" value="AMP-dep_synth/lig_dom"/>
</dbReference>
<evidence type="ECO:0000259" key="6">
    <source>
        <dbReference type="Pfam" id="PF00501"/>
    </source>
</evidence>
<dbReference type="OrthoDB" id="9762242at2"/>
<dbReference type="HAMAP" id="MF_00731">
    <property type="entry name" value="MenE"/>
    <property type="match status" value="1"/>
</dbReference>
<dbReference type="UniPathway" id="UPA01057">
    <property type="reaction ID" value="UER00166"/>
</dbReference>
<accession>A0A2U3AJT9</accession>
<evidence type="ECO:0000313" key="8">
    <source>
        <dbReference type="EMBL" id="PWI24793.1"/>
    </source>
</evidence>
<dbReference type="InterPro" id="IPR020845">
    <property type="entry name" value="AMP-binding_CS"/>
</dbReference>
<dbReference type="Proteomes" id="UP000245938">
    <property type="component" value="Unassembled WGS sequence"/>
</dbReference>
<dbReference type="Pfam" id="PF00501">
    <property type="entry name" value="AMP-binding"/>
    <property type="match status" value="1"/>
</dbReference>
<sequence>MIPNWIEQRASITPNRCALTYNNQSWTFEELHQISLQKAAALRAQGIEDNSRVAIYVTSSAELIHLLMGCMQLQVEMVLLNLRLSEAELAYQIDDAQVDAIIIEDHLTSHITNSTRQKILLSQVDGPCDRPLVAQQWQTDHTMTIMYTSGTTGNPKGVRQTVGNHVASATSSLYNSGLIEGDAWICTMPLFHISGFSMLCKSLLHGVRLDLYSSFDVKAVTKQLVEGSATRMSVVSLMLQKIVAQLESDDASVSPRFQMMLAGGGPIPQDYLKRAYRLGIKVTQTYGMTETASQTTTLANEDALRKIGSVGKALLFNEIRIDGAEKAGEIGEICIRGAHITPGYIGKYAQQSSTIDGWLYSGDLGYLDEEGYLYVADRRSDLIISGGENIYPAEIENVLITHPAVIDAGVCGVDDATWGQRPMAFVITEGQIGEQELQKHCERLLARYKLPLAIHIVDTLPRNGASKLMRRKLKELL</sequence>
<dbReference type="Gene3D" id="3.40.50.12780">
    <property type="entry name" value="N-terminal domain of ligase-like"/>
    <property type="match status" value="1"/>
</dbReference>
<dbReference type="GO" id="GO:0005524">
    <property type="term" value="F:ATP binding"/>
    <property type="evidence" value="ECO:0007669"/>
    <property type="project" value="UniProtKB-KW"/>
</dbReference>
<dbReference type="PANTHER" id="PTHR43201:SF5">
    <property type="entry name" value="MEDIUM-CHAIN ACYL-COA LIGASE ACSF2, MITOCHONDRIAL"/>
    <property type="match status" value="1"/>
</dbReference>
<feature type="domain" description="AMP-binding enzyme C-terminal" evidence="7">
    <location>
        <begin position="394"/>
        <end position="467"/>
    </location>
</feature>
<evidence type="ECO:0000256" key="3">
    <source>
        <dbReference type="ARBA" id="ARBA00022741"/>
    </source>
</evidence>